<organism evidence="1 2">
    <name type="scientific">Nibrella viscosa</name>
    <dbReference type="NCBI Taxonomy" id="1084524"/>
    <lineage>
        <taxon>Bacteria</taxon>
        <taxon>Pseudomonadati</taxon>
        <taxon>Bacteroidota</taxon>
        <taxon>Cytophagia</taxon>
        <taxon>Cytophagales</taxon>
        <taxon>Spirosomataceae</taxon>
        <taxon>Nibrella</taxon>
    </lineage>
</organism>
<proteinExistence type="predicted"/>
<keyword evidence="2" id="KW-1185">Reference proteome</keyword>
<gene>
    <name evidence="1" type="ORF">GCM10023187_43010</name>
</gene>
<reference evidence="2" key="1">
    <citation type="journal article" date="2019" name="Int. J. Syst. Evol. Microbiol.">
        <title>The Global Catalogue of Microorganisms (GCM) 10K type strain sequencing project: providing services to taxonomists for standard genome sequencing and annotation.</title>
        <authorList>
            <consortium name="The Broad Institute Genomics Platform"/>
            <consortium name="The Broad Institute Genome Sequencing Center for Infectious Disease"/>
            <person name="Wu L."/>
            <person name="Ma J."/>
        </authorList>
    </citation>
    <scope>NUCLEOTIDE SEQUENCE [LARGE SCALE GENOMIC DNA]</scope>
    <source>
        <strain evidence="2">JCM 17925</strain>
    </source>
</reference>
<comment type="caution">
    <text evidence="1">The sequence shown here is derived from an EMBL/GenBank/DDBJ whole genome shotgun (WGS) entry which is preliminary data.</text>
</comment>
<name>A0ABP8KSP9_9BACT</name>
<evidence type="ECO:0000313" key="1">
    <source>
        <dbReference type="EMBL" id="GAA4414041.1"/>
    </source>
</evidence>
<dbReference type="Proteomes" id="UP001500936">
    <property type="component" value="Unassembled WGS sequence"/>
</dbReference>
<dbReference type="RefSeq" id="WP_345270195.1">
    <property type="nucleotide sequence ID" value="NZ_BAABHB010000011.1"/>
</dbReference>
<dbReference type="EMBL" id="BAABHB010000011">
    <property type="protein sequence ID" value="GAA4414041.1"/>
    <property type="molecule type" value="Genomic_DNA"/>
</dbReference>
<sequence>MYVTGAIYSVDGGITISKKPVGEKADTHLNKEPTDELDLEHAIDGHTSIRR</sequence>
<protein>
    <submittedName>
        <fullName evidence="1">Uncharacterized protein</fullName>
    </submittedName>
</protein>
<evidence type="ECO:0000313" key="2">
    <source>
        <dbReference type="Proteomes" id="UP001500936"/>
    </source>
</evidence>
<accession>A0ABP8KSP9</accession>